<keyword evidence="1" id="KW-1133">Transmembrane helix</keyword>
<comment type="caution">
    <text evidence="2">The sequence shown here is derived from an EMBL/GenBank/DDBJ whole genome shotgun (WGS) entry which is preliminary data.</text>
</comment>
<keyword evidence="1" id="KW-0812">Transmembrane</keyword>
<dbReference type="Proteomes" id="UP000034711">
    <property type="component" value="Unassembled WGS sequence"/>
</dbReference>
<reference evidence="2 3" key="1">
    <citation type="journal article" date="2015" name="Nature">
        <title>rRNA introns, odd ribosomes, and small enigmatic genomes across a large radiation of phyla.</title>
        <authorList>
            <person name="Brown C.T."/>
            <person name="Hug L.A."/>
            <person name="Thomas B.C."/>
            <person name="Sharon I."/>
            <person name="Castelle C.J."/>
            <person name="Singh A."/>
            <person name="Wilkins M.J."/>
            <person name="Williams K.H."/>
            <person name="Banfield J.F."/>
        </authorList>
    </citation>
    <scope>NUCLEOTIDE SEQUENCE [LARGE SCALE GENOMIC DNA]</scope>
</reference>
<feature type="transmembrane region" description="Helical" evidence="1">
    <location>
        <begin position="38"/>
        <end position="58"/>
    </location>
</feature>
<accession>A0A0G1XQN0</accession>
<gene>
    <name evidence="2" type="ORF">UY77_C0003G0015</name>
</gene>
<evidence type="ECO:0000313" key="2">
    <source>
        <dbReference type="EMBL" id="KKW33231.1"/>
    </source>
</evidence>
<feature type="transmembrane region" description="Helical" evidence="1">
    <location>
        <begin position="7"/>
        <end position="26"/>
    </location>
</feature>
<protein>
    <submittedName>
        <fullName evidence="2">Uncharacterized protein</fullName>
    </submittedName>
</protein>
<proteinExistence type="predicted"/>
<evidence type="ECO:0000313" key="3">
    <source>
        <dbReference type="Proteomes" id="UP000034711"/>
    </source>
</evidence>
<evidence type="ECO:0000256" key="1">
    <source>
        <dbReference type="SAM" id="Phobius"/>
    </source>
</evidence>
<sequence length="72" mass="8366">MYHFVQYLAATAIVVVVIPGGIGMIVGQDWWKRLWRFWWRYPVTGPLRLAGWIIYTSFGGKKPAKKKRRATA</sequence>
<organism evidence="2 3">
    <name type="scientific">Candidatus Uhrbacteria bacterium GW2011_GWA2_53_10</name>
    <dbReference type="NCBI Taxonomy" id="1618980"/>
    <lineage>
        <taxon>Bacteria</taxon>
        <taxon>Candidatus Uhriibacteriota</taxon>
    </lineage>
</organism>
<dbReference type="AlphaFoldDB" id="A0A0G1XQN0"/>
<keyword evidence="1" id="KW-0472">Membrane</keyword>
<dbReference type="EMBL" id="LCRI01000003">
    <property type="protein sequence ID" value="KKW33231.1"/>
    <property type="molecule type" value="Genomic_DNA"/>
</dbReference>
<name>A0A0G1XQN0_9BACT</name>